<reference evidence="1 2" key="1">
    <citation type="submission" date="2021-03" db="EMBL/GenBank/DDBJ databases">
        <title>Sequencing the genomes of 1000 actinobacteria strains.</title>
        <authorList>
            <person name="Klenk H.-P."/>
        </authorList>
    </citation>
    <scope>NUCLEOTIDE SEQUENCE [LARGE SCALE GENOMIC DNA]</scope>
    <source>
        <strain evidence="1 2">DSM 46670</strain>
    </source>
</reference>
<dbReference type="SUPFAM" id="SSF102405">
    <property type="entry name" value="MCP/YpsA-like"/>
    <property type="match status" value="1"/>
</dbReference>
<dbReference type="Pfam" id="PF03641">
    <property type="entry name" value="Lysine_decarbox"/>
    <property type="match status" value="1"/>
</dbReference>
<dbReference type="InterPro" id="IPR031100">
    <property type="entry name" value="LOG_fam"/>
</dbReference>
<comment type="caution">
    <text evidence="1">The sequence shown here is derived from an EMBL/GenBank/DDBJ whole genome shotgun (WGS) entry which is preliminary data.</text>
</comment>
<dbReference type="Proteomes" id="UP001519332">
    <property type="component" value="Unassembled WGS sequence"/>
</dbReference>
<name>A0ABS4TVS9_9PSEU</name>
<accession>A0ABS4TVS9</accession>
<evidence type="ECO:0000313" key="1">
    <source>
        <dbReference type="EMBL" id="MBP2328521.1"/>
    </source>
</evidence>
<gene>
    <name evidence="1" type="ORF">JOF56_008906</name>
</gene>
<evidence type="ECO:0000313" key="2">
    <source>
        <dbReference type="Proteomes" id="UP001519332"/>
    </source>
</evidence>
<proteinExistence type="predicted"/>
<organism evidence="1 2">
    <name type="scientific">Kibdelosporangium banguiense</name>
    <dbReference type="NCBI Taxonomy" id="1365924"/>
    <lineage>
        <taxon>Bacteria</taxon>
        <taxon>Bacillati</taxon>
        <taxon>Actinomycetota</taxon>
        <taxon>Actinomycetes</taxon>
        <taxon>Pseudonocardiales</taxon>
        <taxon>Pseudonocardiaceae</taxon>
        <taxon>Kibdelosporangium</taxon>
    </lineage>
</organism>
<sequence length="174" mass="17988">MAYLEFTRDLCVGLVQADVVLVHSGIPVGMTAAAVQAAVAAGGQVICVVPHMALRSGTEGARGCEVHVTRSTDGCRQLVRRLADGFIVLPGGLSTFDQLGDLATSGNPAGVAKPVVLANQGGFFDPLVAQLDRALAEDFVTVAERSTIKVVDTVDGVLSRLGAITGETAVYQPR</sequence>
<dbReference type="PANTHER" id="PTHR31223">
    <property type="entry name" value="LOG FAMILY PROTEIN YJL055W"/>
    <property type="match status" value="1"/>
</dbReference>
<dbReference type="Gene3D" id="3.40.50.450">
    <property type="match status" value="1"/>
</dbReference>
<protein>
    <submittedName>
        <fullName evidence="1">Uncharacterized protein (TIGR00730 family)</fullName>
    </submittedName>
</protein>
<dbReference type="EMBL" id="JAGINW010000001">
    <property type="protein sequence ID" value="MBP2328521.1"/>
    <property type="molecule type" value="Genomic_DNA"/>
</dbReference>
<keyword evidence="2" id="KW-1185">Reference proteome</keyword>